<comment type="caution">
    <text evidence="2">The sequence shown here is derived from an EMBL/GenBank/DDBJ whole genome shotgun (WGS) entry which is preliminary data.</text>
</comment>
<name>A0A2T4XSS5_ENTCL</name>
<evidence type="ECO:0000313" key="2">
    <source>
        <dbReference type="EMBL" id="PTM32984.1"/>
    </source>
</evidence>
<feature type="compositionally biased region" description="Basic residues" evidence="1">
    <location>
        <begin position="20"/>
        <end position="34"/>
    </location>
</feature>
<sequence length="51" mass="5851">LGTVLAHIQQQHEELEKQNKRSRLKKSMPSRKAQKAVIEQRKLNPVLDSCG</sequence>
<evidence type="ECO:0000313" key="3">
    <source>
        <dbReference type="Proteomes" id="UP000241614"/>
    </source>
</evidence>
<dbReference type="AlphaFoldDB" id="A0A2T4XSS5"/>
<reference evidence="2 3" key="1">
    <citation type="submission" date="2018-04" db="EMBL/GenBank/DDBJ databases">
        <title>Genome sequencing reveals highly heavy metal resistance and biotechnology application of the novel Enterobacter cloacae amazonensis isolated from wastewater river in Manaus - Amazonas.</title>
        <authorList>
            <person name="Astolfi M.C.T."/>
            <person name="Carvalho E.B.D.S."/>
            <person name="Lacerda L.B."/>
            <person name="Pinto M.V."/>
            <person name="Nogueira V.B."/>
            <person name="Barros A.M."/>
            <person name="Astolfi-Filho S."/>
        </authorList>
    </citation>
    <scope>NUCLEOTIDE SEQUENCE [LARGE SCALE GENOMIC DNA]</scope>
    <source>
        <strain evidence="3">amazonensis</strain>
    </source>
</reference>
<feature type="compositionally biased region" description="Basic and acidic residues" evidence="1">
    <location>
        <begin position="10"/>
        <end position="19"/>
    </location>
</feature>
<gene>
    <name evidence="2" type="ORF">DA103_25490</name>
</gene>
<protein>
    <submittedName>
        <fullName evidence="2">ISNCY family transposase</fullName>
    </submittedName>
</protein>
<feature type="non-terminal residue" evidence="2">
    <location>
        <position position="1"/>
    </location>
</feature>
<evidence type="ECO:0000256" key="1">
    <source>
        <dbReference type="SAM" id="MobiDB-lite"/>
    </source>
</evidence>
<dbReference type="EMBL" id="PZPP01000059">
    <property type="protein sequence ID" value="PTM32984.1"/>
    <property type="molecule type" value="Genomic_DNA"/>
</dbReference>
<organism evidence="2 3">
    <name type="scientific">Enterobacter cloacae</name>
    <dbReference type="NCBI Taxonomy" id="550"/>
    <lineage>
        <taxon>Bacteria</taxon>
        <taxon>Pseudomonadati</taxon>
        <taxon>Pseudomonadota</taxon>
        <taxon>Gammaproteobacteria</taxon>
        <taxon>Enterobacterales</taxon>
        <taxon>Enterobacteriaceae</taxon>
        <taxon>Enterobacter</taxon>
        <taxon>Enterobacter cloacae complex</taxon>
    </lineage>
</organism>
<dbReference type="Proteomes" id="UP000241614">
    <property type="component" value="Unassembled WGS sequence"/>
</dbReference>
<proteinExistence type="predicted"/>
<feature type="region of interest" description="Disordered" evidence="1">
    <location>
        <begin position="1"/>
        <end position="51"/>
    </location>
</feature>
<accession>A0A2T4XSS5</accession>